<feature type="region of interest" description="Disordered" evidence="1">
    <location>
        <begin position="49"/>
        <end position="212"/>
    </location>
</feature>
<evidence type="ECO:0000313" key="2">
    <source>
        <dbReference type="EMBL" id="PIU24069.1"/>
    </source>
</evidence>
<accession>A0A2M6YBL3</accession>
<organism evidence="2 3">
    <name type="scientific">Candidatus Berkelbacteria bacterium CG08_land_8_20_14_0_20_39_8</name>
    <dbReference type="NCBI Taxonomy" id="1974511"/>
    <lineage>
        <taxon>Bacteria</taxon>
        <taxon>Candidatus Berkelbacteria</taxon>
    </lineage>
</organism>
<feature type="compositionally biased region" description="Polar residues" evidence="1">
    <location>
        <begin position="165"/>
        <end position="187"/>
    </location>
</feature>
<dbReference type="EMBL" id="PEXI01000094">
    <property type="protein sequence ID" value="PIU24069.1"/>
    <property type="molecule type" value="Genomic_DNA"/>
</dbReference>
<evidence type="ECO:0000256" key="1">
    <source>
        <dbReference type="SAM" id="MobiDB-lite"/>
    </source>
</evidence>
<comment type="caution">
    <text evidence="2">The sequence shown here is derived from an EMBL/GenBank/DDBJ whole genome shotgun (WGS) entry which is preliminary data.</text>
</comment>
<sequence length="330" mass="35841">MKDKNKKDKLKDDVIDLGPMLRSLPDSVPPKPKEIIDLGPYLERYKKQEKALLSDNSRQEQIPPPVAVREPIDETPPAVGSKSVISNQEQPPHTDEIQPNAEIEEPKETVVFDNGREVEEPEIPTVEIPEENVLPPESAGDTAVGDPDNQNLAQLTDDHERLRVASNQAPAETGTETDLQATPQSAVGQPELPEQSELFEQPETPVTGVDKKAAQADVAKELSAAQEAVISAAETPEVPKAVAKADEEIVRAVEAQVPEAAIADSAERSRERGEILAVLESGNSEQLPQIPEISGHTESYQPFVKEGNPDQVNAVEAAKLEDRRVGSNNK</sequence>
<reference evidence="3" key="1">
    <citation type="submission" date="2017-09" db="EMBL/GenBank/DDBJ databases">
        <title>Depth-based differentiation of microbial function through sediment-hosted aquifers and enrichment of novel symbionts in the deep terrestrial subsurface.</title>
        <authorList>
            <person name="Probst A.J."/>
            <person name="Ladd B."/>
            <person name="Jarett J.K."/>
            <person name="Geller-Mcgrath D.E."/>
            <person name="Sieber C.M.K."/>
            <person name="Emerson J.B."/>
            <person name="Anantharaman K."/>
            <person name="Thomas B.C."/>
            <person name="Malmstrom R."/>
            <person name="Stieglmeier M."/>
            <person name="Klingl A."/>
            <person name="Woyke T."/>
            <person name="Ryan C.M."/>
            <person name="Banfield J.F."/>
        </authorList>
    </citation>
    <scope>NUCLEOTIDE SEQUENCE [LARGE SCALE GENOMIC DNA]</scope>
</reference>
<feature type="compositionally biased region" description="Basic and acidic residues" evidence="1">
    <location>
        <begin position="104"/>
        <end position="118"/>
    </location>
</feature>
<dbReference type="Proteomes" id="UP000229896">
    <property type="component" value="Unassembled WGS sequence"/>
</dbReference>
<name>A0A2M6YBL3_9BACT</name>
<proteinExistence type="predicted"/>
<gene>
    <name evidence="2" type="ORF">COT12_02980</name>
</gene>
<evidence type="ECO:0000313" key="3">
    <source>
        <dbReference type="Proteomes" id="UP000229896"/>
    </source>
</evidence>
<feature type="region of interest" description="Disordered" evidence="1">
    <location>
        <begin position="280"/>
        <end position="309"/>
    </location>
</feature>
<dbReference type="AlphaFoldDB" id="A0A2M6YBL3"/>
<protein>
    <submittedName>
        <fullName evidence="2">Uncharacterized protein</fullName>
    </submittedName>
</protein>